<reference evidence="1 2" key="1">
    <citation type="submission" date="2017-01" db="EMBL/GenBank/DDBJ databases">
        <authorList>
            <consortium name="Urmite Genomes"/>
        </authorList>
    </citation>
    <scope>NUCLEOTIDE SEQUENCE [LARGE SCALE GENOMIC DNA]</scope>
    <source>
        <strain evidence="1 2">AB57</strain>
    </source>
</reference>
<keyword evidence="2" id="KW-1185">Reference proteome</keyword>
<proteinExistence type="predicted"/>
<dbReference type="RefSeq" id="WP_077086752.1">
    <property type="nucleotide sequence ID" value="NZ_LT721901.1"/>
</dbReference>
<organism evidence="1 2">
    <name type="scientific">Mycobacterium rhizamassiliense</name>
    <dbReference type="NCBI Taxonomy" id="1841860"/>
    <lineage>
        <taxon>Bacteria</taxon>
        <taxon>Bacillati</taxon>
        <taxon>Actinomycetota</taxon>
        <taxon>Actinomycetes</taxon>
        <taxon>Mycobacteriales</taxon>
        <taxon>Mycobacteriaceae</taxon>
        <taxon>Mycobacterium</taxon>
    </lineage>
</organism>
<accession>A0A2U3NPE0</accession>
<dbReference type="Proteomes" id="UP000240988">
    <property type="component" value="Unassembled WGS sequence"/>
</dbReference>
<dbReference type="AlphaFoldDB" id="A0A2U3NPE0"/>
<protein>
    <submittedName>
        <fullName evidence="1">Uncharacterized protein</fullName>
    </submittedName>
</protein>
<dbReference type="STRING" id="1841860.GCA_900157375_01181"/>
<sequence length="369" mass="38421">MDRPDRADRNGQGHQIFVDELKRFAAGHPDARVTAIAERAAAPLRVGVHGRRGVGRGTVARALGGAAAAGISVHPSARAAGKDVDVVVHVTAEVLKPEDADAIAAARQPLVAVLNKADLAGSLSGRTGDEPIAAARTRCAELGGLVGVPVEPMIGLLAVAALEGLNETSWAALRTLAAEPGGAEALDDSFDGFLAAKNSVPAGERRHLLETLDLFGTALAVAAARRGRTRAQVAALLRRMSGIDAVVARVTALGAEVRYQRLLDAVAELEALAVGQTGSWERIGAFLSHDDTVVARMAAAVDLAEAAGLDVGRCDEPAEHLPRAARWQRYSRGPVSDLHRACGADIARGSLRLWSQTCGSLPEPHAESR</sequence>
<dbReference type="OrthoDB" id="4641839at2"/>
<name>A0A2U3NPE0_9MYCO</name>
<evidence type="ECO:0000313" key="1">
    <source>
        <dbReference type="EMBL" id="SPM33376.1"/>
    </source>
</evidence>
<dbReference type="EMBL" id="FUFA01000002">
    <property type="protein sequence ID" value="SPM33376.1"/>
    <property type="molecule type" value="Genomic_DNA"/>
</dbReference>
<evidence type="ECO:0000313" key="2">
    <source>
        <dbReference type="Proteomes" id="UP000240988"/>
    </source>
</evidence>
<gene>
    <name evidence="1" type="ORF">MRAB57_1180</name>
</gene>